<gene>
    <name evidence="1" type="ORF">ACFOPQ_04705</name>
</gene>
<dbReference type="Proteomes" id="UP001595748">
    <property type="component" value="Unassembled WGS sequence"/>
</dbReference>
<sequence length="197" mass="21311">MTTTLPLDATLGAASLLHLARTGTPQVQAAVASHPNAPAWLLGELGEQWPAEVLSNPALPLLRLADPQLLRHWPARTVERLTAQPDAPPWLLRQAASHPVIDVQLATVVHPDLPEDVLDTLGTSPFWTIREYVARQPALSPALLQALARDVDYSVRLTVAGRPDLPQAVRHDLGRDAHPLVQAIIQLGELSSDQNGD</sequence>
<accession>A0ABV8A304</accession>
<dbReference type="RefSeq" id="WP_380076212.1">
    <property type="nucleotide sequence ID" value="NZ_JBHRZF010000044.1"/>
</dbReference>
<evidence type="ECO:0008006" key="3">
    <source>
        <dbReference type="Google" id="ProtNLM"/>
    </source>
</evidence>
<reference evidence="2" key="1">
    <citation type="journal article" date="2019" name="Int. J. Syst. Evol. Microbiol.">
        <title>The Global Catalogue of Microorganisms (GCM) 10K type strain sequencing project: providing services to taxonomists for standard genome sequencing and annotation.</title>
        <authorList>
            <consortium name="The Broad Institute Genomics Platform"/>
            <consortium name="The Broad Institute Genome Sequencing Center for Infectious Disease"/>
            <person name="Wu L."/>
            <person name="Ma J."/>
        </authorList>
    </citation>
    <scope>NUCLEOTIDE SEQUENCE [LARGE SCALE GENOMIC DNA]</scope>
    <source>
        <strain evidence="2">CCTCC AB 2013263</strain>
    </source>
</reference>
<comment type="caution">
    <text evidence="1">The sequence shown here is derived from an EMBL/GenBank/DDBJ whole genome shotgun (WGS) entry which is preliminary data.</text>
</comment>
<evidence type="ECO:0000313" key="1">
    <source>
        <dbReference type="EMBL" id="MFC3860062.1"/>
    </source>
</evidence>
<dbReference type="EMBL" id="JBHRZF010000044">
    <property type="protein sequence ID" value="MFC3860062.1"/>
    <property type="molecule type" value="Genomic_DNA"/>
</dbReference>
<dbReference type="Gene3D" id="1.25.10.10">
    <property type="entry name" value="Leucine-rich Repeat Variant"/>
    <property type="match status" value="1"/>
</dbReference>
<proteinExistence type="predicted"/>
<evidence type="ECO:0000313" key="2">
    <source>
        <dbReference type="Proteomes" id="UP001595748"/>
    </source>
</evidence>
<protein>
    <recommendedName>
        <fullName evidence="3">Leucine rich repeat (LRR) protein</fullName>
    </recommendedName>
</protein>
<keyword evidence="2" id="KW-1185">Reference proteome</keyword>
<name>A0ABV8A304_9DEIO</name>
<organism evidence="1 2">
    <name type="scientific">Deinococcus antarcticus</name>
    <dbReference type="NCBI Taxonomy" id="1298767"/>
    <lineage>
        <taxon>Bacteria</taxon>
        <taxon>Thermotogati</taxon>
        <taxon>Deinococcota</taxon>
        <taxon>Deinococci</taxon>
        <taxon>Deinococcales</taxon>
        <taxon>Deinococcaceae</taxon>
        <taxon>Deinococcus</taxon>
    </lineage>
</organism>
<dbReference type="InterPro" id="IPR011989">
    <property type="entry name" value="ARM-like"/>
</dbReference>